<dbReference type="InterPro" id="IPR025277">
    <property type="entry name" value="Apiosidase-like_cat_dom"/>
</dbReference>
<dbReference type="Pfam" id="PF18998">
    <property type="entry name" value="Flg_new_2"/>
    <property type="match status" value="1"/>
</dbReference>
<dbReference type="SMART" id="SM00560">
    <property type="entry name" value="LamGL"/>
    <property type="match status" value="1"/>
</dbReference>
<dbReference type="SUPFAM" id="SSF51126">
    <property type="entry name" value="Pectin lyase-like"/>
    <property type="match status" value="1"/>
</dbReference>
<dbReference type="SUPFAM" id="SSF51445">
    <property type="entry name" value="(Trans)glycosidases"/>
    <property type="match status" value="1"/>
</dbReference>
<dbReference type="Pfam" id="PF13204">
    <property type="entry name" value="Apiosidase"/>
    <property type="match status" value="1"/>
</dbReference>
<dbReference type="InterPro" id="IPR006558">
    <property type="entry name" value="LamG-like"/>
</dbReference>
<dbReference type="Proteomes" id="UP000178783">
    <property type="component" value="Unassembled WGS sequence"/>
</dbReference>
<evidence type="ECO:0000256" key="2">
    <source>
        <dbReference type="ARBA" id="ARBA00023157"/>
    </source>
</evidence>
<evidence type="ECO:0000256" key="3">
    <source>
        <dbReference type="SAM" id="MobiDB-lite"/>
    </source>
</evidence>
<protein>
    <recommendedName>
        <fullName evidence="4">LamG-like jellyroll fold domain-containing protein</fullName>
    </recommendedName>
</protein>
<feature type="domain" description="LamG-like jellyroll fold" evidence="4">
    <location>
        <begin position="196"/>
        <end position="333"/>
    </location>
</feature>
<keyword evidence="2" id="KW-1015">Disulfide bond</keyword>
<evidence type="ECO:0000256" key="1">
    <source>
        <dbReference type="ARBA" id="ARBA00022729"/>
    </source>
</evidence>
<keyword evidence="1" id="KW-0732">Signal</keyword>
<dbReference type="PANTHER" id="PTHR37836">
    <property type="entry name" value="LMO1036 PROTEIN"/>
    <property type="match status" value="1"/>
</dbReference>
<dbReference type="Gene3D" id="2.60.120.200">
    <property type="match status" value="1"/>
</dbReference>
<name>A0A1F5SCB7_9BACT</name>
<feature type="non-terminal residue" evidence="5">
    <location>
        <position position="1363"/>
    </location>
</feature>
<dbReference type="PANTHER" id="PTHR37836:SF2">
    <property type="entry name" value="DUF4038 DOMAIN-CONTAINING PROTEIN"/>
    <property type="match status" value="1"/>
</dbReference>
<dbReference type="InterPro" id="IPR011050">
    <property type="entry name" value="Pectin_lyase_fold/virulence"/>
</dbReference>
<dbReference type="InterPro" id="IPR044060">
    <property type="entry name" value="Bacterial_rp_domain"/>
</dbReference>
<feature type="region of interest" description="Disordered" evidence="3">
    <location>
        <begin position="1210"/>
        <end position="1240"/>
    </location>
</feature>
<dbReference type="Pfam" id="PF13385">
    <property type="entry name" value="Laminin_G_3"/>
    <property type="match status" value="1"/>
</dbReference>
<reference evidence="5 6" key="1">
    <citation type="journal article" date="2016" name="Nat. Commun.">
        <title>Thousands of microbial genomes shed light on interconnected biogeochemical processes in an aquifer system.</title>
        <authorList>
            <person name="Anantharaman K."/>
            <person name="Brown C.T."/>
            <person name="Hug L.A."/>
            <person name="Sharon I."/>
            <person name="Castelle C.J."/>
            <person name="Probst A.J."/>
            <person name="Thomas B.C."/>
            <person name="Singh A."/>
            <person name="Wilkins M.J."/>
            <person name="Karaoz U."/>
            <person name="Brodie E.L."/>
            <person name="Williams K.H."/>
            <person name="Hubbard S.S."/>
            <person name="Banfield J.F."/>
        </authorList>
    </citation>
    <scope>NUCLEOTIDE SEQUENCE [LARGE SCALE GENOMIC DNA]</scope>
</reference>
<dbReference type="InterPro" id="IPR012334">
    <property type="entry name" value="Pectin_lyas_fold"/>
</dbReference>
<dbReference type="Gene3D" id="3.20.20.80">
    <property type="entry name" value="Glycosidases"/>
    <property type="match status" value="1"/>
</dbReference>
<comment type="caution">
    <text evidence="5">The sequence shown here is derived from an EMBL/GenBank/DDBJ whole genome shotgun (WGS) entry which is preliminary data.</text>
</comment>
<dbReference type="InterPro" id="IPR017853">
    <property type="entry name" value="GH"/>
</dbReference>
<dbReference type="SUPFAM" id="SSF49899">
    <property type="entry name" value="Concanavalin A-like lectins/glucanases"/>
    <property type="match status" value="1"/>
</dbReference>
<dbReference type="SUPFAM" id="SSF47090">
    <property type="entry name" value="PGBD-like"/>
    <property type="match status" value="1"/>
</dbReference>
<evidence type="ECO:0000259" key="4">
    <source>
        <dbReference type="SMART" id="SM00560"/>
    </source>
</evidence>
<dbReference type="EMBL" id="MFFW01000029">
    <property type="protein sequence ID" value="OGF24256.1"/>
    <property type="molecule type" value="Genomic_DNA"/>
</dbReference>
<dbReference type="InterPro" id="IPR036366">
    <property type="entry name" value="PGBDSf"/>
</dbReference>
<dbReference type="Gene3D" id="2.160.20.10">
    <property type="entry name" value="Single-stranded right-handed beta-helix, Pectin lyase-like"/>
    <property type="match status" value="1"/>
</dbReference>
<gene>
    <name evidence="5" type="ORF">A3H66_02405</name>
</gene>
<sequence length="1363" mass="144724">MTLILLFSFPRPSQAFVFQSTLSPGARGAEVVWLQKVLNAIGKTIAFFPQAGSPGHETDYYGPLTVVAVKSLQCEEGIVCSGTPKTTGFGLVGPKTRSLLNSLLARLKGLFSNISPKFPFPQVAGEKITAGLVGYWTFDEGAGSTAADSSGSGNAGTVSGGATRTAGKIGSGALVFDGVDDYVNLGNVAAFNFGAGDFSLAGWVKIADDSQNRAIISKRSVCNHESFWNAIVGGGSKSVFLEVDQDSAGANYTKAQGVINVRDSAWRHFAAVRSGATLSVYVDGALDKSAAGAGIANLSNAANVLIGKYPCGSQYFKGELDDIRIYNRVISTADIAALVALGTTPTEPPPSPSPVNGSCGATLNTCSAGAFADVTDSATQYLWNCLGSNGGATVSCSITIPITVPVSAGPLKASSANPRYFADPSGKIVYLTGSHTWNNLQDFGNWAAFDYAGYLNFLKSKGHNVIRLWQIDEPNLNYFNNAGSVNPLPFAKSGTKYDLSILNQTFFDRLKARVQAARDQGIYVIVMFFDGFWVNGQPAQWAPHYYNPANNVNGLTTTLNQVYTLNSPQLLAYQEAYIKKVIDTVNEFDNVLYEIGNEMPSQSKDFQYHMISLIKSYEAGKPKQHPVGMTAFDYTTMETQKLPGNDWLAQSPADWISPSGGGSLYTTYSTNPPAATGGKVIILDTDHIGASGDWTYWAWESFTRGHNPIYMDPYDLASRPADLGLRAAMGHTKIYADKMNIAAMTPRGDLTSTGFALANPGEEYLVYQKANSGFTVNLPAAVYQAEWFDPVRGIVTATESVTAGGGNQSFTFPAGYASGAVLYLKKSASAPPSATYTLSVGKSGTGSGTVAHVPAAGGTQVINCGTDCSESLNAGTSLVLSATPAAGSTFAGWSQGCTGTGTCTVTLGANTTVTATFNTTSTPPPPGSGKTINALSCSQPDVQNAINSAVSGDTVLVPAGTCTWGSEVNLPNGKDIILKGAGVGKTVITGAGWRAFYIGSGSRVTGFEIYQNAGKEIIKVESPNSARFRIDHNKFEGPAADRKFIEIDGSATRGGQPFGVIDNNSIRNVKTNLIGSSPLYAWEMWARPLDLGTDRYVYVEDNVFDYTAGFNPIDSNWGTRAVFRYNDVTNGWVEVHGNQGNTSRGNRAWEIYGNTFVYTPIYTAWQPVHFIRSGTGVVYDNVATSNNPSLSEYLGVDVRRAAAGISLGGNFRDGNEPIPSQGTGSHTGGNGTSVLSDSTKNWAPESLTKGRVLGTAYGNFNPAFWLYNLTSGAYGVISSHTGSTVTASLGGGSRTTWNTGDKYKITGGYYSRDQIGRSTDAYLGSETNWPPQALDPAYFWNNTMNGKLMIVNVRNGTTFWAKE</sequence>
<dbReference type="InterPro" id="IPR036365">
    <property type="entry name" value="PGBD-like_sf"/>
</dbReference>
<organism evidence="5 6">
    <name type="scientific">Candidatus Falkowbacteria bacterium RIFCSPLOWO2_02_FULL_45_21</name>
    <dbReference type="NCBI Taxonomy" id="1797989"/>
    <lineage>
        <taxon>Bacteria</taxon>
        <taxon>Candidatus Falkowiibacteriota</taxon>
    </lineage>
</organism>
<accession>A0A1F5SCB7</accession>
<dbReference type="InterPro" id="IPR013320">
    <property type="entry name" value="ConA-like_dom_sf"/>
</dbReference>
<evidence type="ECO:0000313" key="6">
    <source>
        <dbReference type="Proteomes" id="UP000178783"/>
    </source>
</evidence>
<proteinExistence type="predicted"/>
<evidence type="ECO:0000313" key="5">
    <source>
        <dbReference type="EMBL" id="OGF24256.1"/>
    </source>
</evidence>
<dbReference type="Gene3D" id="1.10.101.10">
    <property type="entry name" value="PGBD-like superfamily/PGBD"/>
    <property type="match status" value="1"/>
</dbReference>